<dbReference type="Pfam" id="PF00292">
    <property type="entry name" value="PAX"/>
    <property type="match status" value="1"/>
</dbReference>
<keyword evidence="2" id="KW-0217">Developmental protein</keyword>
<evidence type="ECO:0000259" key="8">
    <source>
        <dbReference type="PROSITE" id="PS51057"/>
    </source>
</evidence>
<evidence type="ECO:0000256" key="1">
    <source>
        <dbReference type="ARBA" id="ARBA00004123"/>
    </source>
</evidence>
<dbReference type="EMBL" id="CAJOBA010080331">
    <property type="protein sequence ID" value="CAF4438580.1"/>
    <property type="molecule type" value="Genomic_DNA"/>
</dbReference>
<evidence type="ECO:0000256" key="3">
    <source>
        <dbReference type="ARBA" id="ARBA00022724"/>
    </source>
</evidence>
<protein>
    <recommendedName>
        <fullName evidence="8">Paired domain-containing protein</fullName>
    </recommendedName>
</protein>
<keyword evidence="7" id="KW-0539">Nucleus</keyword>
<dbReference type="Proteomes" id="UP000682733">
    <property type="component" value="Unassembled WGS sequence"/>
</dbReference>
<dbReference type="InterPro" id="IPR036388">
    <property type="entry name" value="WH-like_DNA-bd_sf"/>
</dbReference>
<dbReference type="AlphaFoldDB" id="A0A8S2WCL5"/>
<keyword evidence="6" id="KW-0804">Transcription</keyword>
<feature type="non-terminal residue" evidence="10">
    <location>
        <position position="45"/>
    </location>
</feature>
<name>A0A8S2WCL5_9BILA</name>
<keyword evidence="3" id="KW-0563">Paired box</keyword>
<dbReference type="GO" id="GO:0000978">
    <property type="term" value="F:RNA polymerase II cis-regulatory region sequence-specific DNA binding"/>
    <property type="evidence" value="ECO:0007669"/>
    <property type="project" value="TreeGrafter"/>
</dbReference>
<evidence type="ECO:0000313" key="11">
    <source>
        <dbReference type="Proteomes" id="UP000682733"/>
    </source>
</evidence>
<dbReference type="PROSITE" id="PS51057">
    <property type="entry name" value="PAIRED_2"/>
    <property type="match status" value="1"/>
</dbReference>
<dbReference type="InterPro" id="IPR001523">
    <property type="entry name" value="Paired_dom"/>
</dbReference>
<evidence type="ECO:0000313" key="9">
    <source>
        <dbReference type="EMBL" id="CAF1619762.1"/>
    </source>
</evidence>
<comment type="caution">
    <text evidence="10">The sequence shown here is derived from an EMBL/GenBank/DDBJ whole genome shotgun (WGS) entry which is preliminary data.</text>
</comment>
<dbReference type="GO" id="GO:0000981">
    <property type="term" value="F:DNA-binding transcription factor activity, RNA polymerase II-specific"/>
    <property type="evidence" value="ECO:0007669"/>
    <property type="project" value="TreeGrafter"/>
</dbReference>
<reference evidence="10" key="1">
    <citation type="submission" date="2021-02" db="EMBL/GenBank/DDBJ databases">
        <authorList>
            <person name="Nowell W R."/>
        </authorList>
    </citation>
    <scope>NUCLEOTIDE SEQUENCE</scope>
</reference>
<feature type="domain" description="Paired" evidence="8">
    <location>
        <begin position="1"/>
        <end position="45"/>
    </location>
</feature>
<organism evidence="10 11">
    <name type="scientific">Didymodactylos carnosus</name>
    <dbReference type="NCBI Taxonomy" id="1234261"/>
    <lineage>
        <taxon>Eukaryota</taxon>
        <taxon>Metazoa</taxon>
        <taxon>Spiralia</taxon>
        <taxon>Gnathifera</taxon>
        <taxon>Rotifera</taxon>
        <taxon>Eurotatoria</taxon>
        <taxon>Bdelloidea</taxon>
        <taxon>Philodinida</taxon>
        <taxon>Philodinidae</taxon>
        <taxon>Didymodactylos</taxon>
    </lineage>
</organism>
<dbReference type="EMBL" id="CAJNOK010055550">
    <property type="protein sequence ID" value="CAF1619762.1"/>
    <property type="molecule type" value="Genomic_DNA"/>
</dbReference>
<evidence type="ECO:0000313" key="10">
    <source>
        <dbReference type="EMBL" id="CAF4438580.1"/>
    </source>
</evidence>
<dbReference type="InterPro" id="IPR043565">
    <property type="entry name" value="PAX_fam"/>
</dbReference>
<dbReference type="SUPFAM" id="SSF46689">
    <property type="entry name" value="Homeodomain-like"/>
    <property type="match status" value="1"/>
</dbReference>
<dbReference type="InterPro" id="IPR009057">
    <property type="entry name" value="Homeodomain-like_sf"/>
</dbReference>
<dbReference type="GO" id="GO:0005634">
    <property type="term" value="C:nucleus"/>
    <property type="evidence" value="ECO:0007669"/>
    <property type="project" value="UniProtKB-SubCell"/>
</dbReference>
<keyword evidence="5" id="KW-0238">DNA-binding</keyword>
<gene>
    <name evidence="9" type="ORF">OVA965_LOCUS43127</name>
    <name evidence="10" type="ORF">TMI583_LOCUS45267</name>
</gene>
<sequence length="45" mass="5313">MKQRVTQRIIQEILNLKQKCPTMFAWEIQQRLLQNGICTAQNLPS</sequence>
<comment type="subcellular location">
    <subcellularLocation>
        <location evidence="1">Nucleus</location>
    </subcellularLocation>
</comment>
<keyword evidence="4" id="KW-0805">Transcription regulation</keyword>
<evidence type="ECO:0000256" key="7">
    <source>
        <dbReference type="ARBA" id="ARBA00023242"/>
    </source>
</evidence>
<dbReference type="PANTHER" id="PTHR45636">
    <property type="entry name" value="PAIRED BOX PROTEIN PAX-6-RELATED-RELATED"/>
    <property type="match status" value="1"/>
</dbReference>
<evidence type="ECO:0000256" key="6">
    <source>
        <dbReference type="ARBA" id="ARBA00023163"/>
    </source>
</evidence>
<accession>A0A8S2WCL5</accession>
<dbReference type="Gene3D" id="1.10.10.10">
    <property type="entry name" value="Winged helix-like DNA-binding domain superfamily/Winged helix DNA-binding domain"/>
    <property type="match status" value="1"/>
</dbReference>
<proteinExistence type="predicted"/>
<evidence type="ECO:0000256" key="4">
    <source>
        <dbReference type="ARBA" id="ARBA00023015"/>
    </source>
</evidence>
<dbReference type="Proteomes" id="UP000677228">
    <property type="component" value="Unassembled WGS sequence"/>
</dbReference>
<evidence type="ECO:0000256" key="2">
    <source>
        <dbReference type="ARBA" id="ARBA00022473"/>
    </source>
</evidence>
<evidence type="ECO:0000256" key="5">
    <source>
        <dbReference type="ARBA" id="ARBA00023125"/>
    </source>
</evidence>